<proteinExistence type="predicted"/>
<sequence>MVNLRRFESHVWNIRIKGRWYRSCNAGELFSDKTDRSRALTKIKQLCDQPDNLDEWEEAPFPAPLSSDSSFVYTVDIDAGTLGVTYFKMVGTRAQSQTDWYDLRTVCEASSLSSVKCCEKPQPLPTQLPGKIGNDELAQLTLEPLHLVLDFPLPLNELQARLYIHFLCVWRWHFIDPSTWRYDSPAMNYFCIAILRLAAWDLEVCPEGNIYWFRGFLIVLHDNLEDQSMVRSAVRKAQQYLERTTNQRRHTRLIIMSTCHIVFAEIADDTVRASSPSMLLSTMSGVQQSAGFRALCVILTSNCWPERMTSREEWKLPWEIILLILSNLDRRTVDALAHASTPVRMRCYPRTFQSQDIPQLANVGVMNYPLLIHCCGKRSGLEESGVMCSVCYSWQHTDCINLNALPSHRMLRAPRTCAGIFNVDFTTFNTKVNPSDSLYSKTRAVVLANPVFRC</sequence>
<dbReference type="VEuPathDB" id="FungiDB:M747DRAFT_318130"/>
<dbReference type="AlphaFoldDB" id="A0A370BKX5"/>
<name>A0A370BKX5_ASPNG</name>
<accession>A0A370BKX5</accession>
<dbReference type="SUPFAM" id="SSF57903">
    <property type="entry name" value="FYVE/PHD zinc finger"/>
    <property type="match status" value="1"/>
</dbReference>
<evidence type="ECO:0000313" key="2">
    <source>
        <dbReference type="Proteomes" id="UP000253845"/>
    </source>
</evidence>
<protein>
    <submittedName>
        <fullName evidence="1">Uncharacterized protein</fullName>
    </submittedName>
</protein>
<dbReference type="EMBL" id="KZ851941">
    <property type="protein sequence ID" value="RDH16234.1"/>
    <property type="molecule type" value="Genomic_DNA"/>
</dbReference>
<dbReference type="InterPro" id="IPR011011">
    <property type="entry name" value="Znf_FYVE_PHD"/>
</dbReference>
<reference evidence="1 2" key="1">
    <citation type="submission" date="2018-07" db="EMBL/GenBank/DDBJ databases">
        <title>Section-level genome sequencing of Aspergillus section Nigri to investigate inter- and intra-species variation.</title>
        <authorList>
            <consortium name="DOE Joint Genome Institute"/>
            <person name="Vesth T.C."/>
            <person name="Nybo J.L."/>
            <person name="Theobald S."/>
            <person name="Frisvad J.C."/>
            <person name="Larsen T.O."/>
            <person name="Nielsen K.F."/>
            <person name="Hoof J.B."/>
            <person name="Brandl J."/>
            <person name="Salamov A."/>
            <person name="Riley R."/>
            <person name="Gladden J.M."/>
            <person name="Phatale P."/>
            <person name="Nielsen M.T."/>
            <person name="Lyhne E.K."/>
            <person name="Kogle M.E."/>
            <person name="Strasser K."/>
            <person name="McDonnell E."/>
            <person name="Barry K."/>
            <person name="Clum A."/>
            <person name="Chen C."/>
            <person name="Nolan M."/>
            <person name="Sandor L."/>
            <person name="Kuo A."/>
            <person name="Lipzen A."/>
            <person name="Hainaut M."/>
            <person name="Drula E."/>
            <person name="Tsang A."/>
            <person name="Magnuson J.K."/>
            <person name="Henrissat B."/>
            <person name="Wiebenga A."/>
            <person name="Simmons B.A."/>
            <person name="Makela M.R."/>
            <person name="De vries R.P."/>
            <person name="Grigoriev I.V."/>
            <person name="Mortensen U.H."/>
            <person name="Baker S.E."/>
            <person name="Andersen M.R."/>
        </authorList>
    </citation>
    <scope>NUCLEOTIDE SEQUENCE [LARGE SCALE GENOMIC DNA]</scope>
    <source>
        <strain evidence="1 2">ATCC 13496</strain>
    </source>
</reference>
<gene>
    <name evidence="1" type="ORF">M747DRAFT_318130</name>
</gene>
<organism evidence="1 2">
    <name type="scientific">Aspergillus niger ATCC 13496</name>
    <dbReference type="NCBI Taxonomy" id="1353008"/>
    <lineage>
        <taxon>Eukaryota</taxon>
        <taxon>Fungi</taxon>
        <taxon>Dikarya</taxon>
        <taxon>Ascomycota</taxon>
        <taxon>Pezizomycotina</taxon>
        <taxon>Eurotiomycetes</taxon>
        <taxon>Eurotiomycetidae</taxon>
        <taxon>Eurotiales</taxon>
        <taxon>Aspergillaceae</taxon>
        <taxon>Aspergillus</taxon>
        <taxon>Aspergillus subgen. Circumdati</taxon>
    </lineage>
</organism>
<dbReference type="Proteomes" id="UP000253845">
    <property type="component" value="Unassembled WGS sequence"/>
</dbReference>
<evidence type="ECO:0000313" key="1">
    <source>
        <dbReference type="EMBL" id="RDH16234.1"/>
    </source>
</evidence>